<protein>
    <submittedName>
        <fullName evidence="2">NADH dehydrogenase subunit 6</fullName>
    </submittedName>
</protein>
<keyword evidence="1" id="KW-0472">Membrane</keyword>
<evidence type="ECO:0000313" key="2">
    <source>
        <dbReference type="EMBL" id="QHN56491.1"/>
    </source>
</evidence>
<dbReference type="EMBL" id="MN599978">
    <property type="protein sequence ID" value="QHN56491.1"/>
    <property type="molecule type" value="Genomic_DNA"/>
</dbReference>
<keyword evidence="1" id="KW-0812">Transmembrane</keyword>
<feature type="transmembrane region" description="Helical" evidence="1">
    <location>
        <begin position="64"/>
        <end position="83"/>
    </location>
</feature>
<keyword evidence="1" id="KW-1133">Transmembrane helix</keyword>
<name>A0A6B9U3Y1_9HYME</name>
<feature type="transmembrane region" description="Helical" evidence="1">
    <location>
        <begin position="41"/>
        <end position="58"/>
    </location>
</feature>
<feature type="transmembrane region" description="Helical" evidence="1">
    <location>
        <begin position="154"/>
        <end position="175"/>
    </location>
</feature>
<reference evidence="2" key="1">
    <citation type="submission" date="2019-10" db="EMBL/GenBank/DDBJ databases">
        <authorList>
            <person name="Kim J."/>
            <person name="Kwon M."/>
        </authorList>
    </citation>
    <scope>NUCLEOTIDE SEQUENCE</scope>
    <source>
        <strain evidence="2">JeJu</strain>
    </source>
</reference>
<sequence length="188" mass="22796">MMKSFFIMNFLNLNYPLILNILILILLSIPIKFNNFHPMKMILILIFLTLIISLKMNLLKKSWMNFFILLIMIGGLMVIFMYITSLNNNSLMKFNLKNIFMNLIKLIMLMLFLIFLFKIYITYFNNQDSWNLNLNLMEEKNNFSMMKLFNINKMPLIFIMLYLYFSLICIMNICYKMKNPLRQINFYE</sequence>
<accession>A0A6B9U3Y1</accession>
<feature type="transmembrane region" description="Helical" evidence="1">
    <location>
        <begin position="6"/>
        <end position="29"/>
    </location>
</feature>
<evidence type="ECO:0000256" key="1">
    <source>
        <dbReference type="SAM" id="Phobius"/>
    </source>
</evidence>
<gene>
    <name evidence="2" type="primary">ND6</name>
</gene>
<geneLocation type="mitochondrion" evidence="2"/>
<keyword evidence="2" id="KW-0496">Mitochondrion</keyword>
<dbReference type="AlphaFoldDB" id="A0A6B9U3Y1"/>
<organism evidence="2">
    <name type="scientific">Diadegma fenestrale</name>
    <dbReference type="NCBI Taxonomy" id="310001"/>
    <lineage>
        <taxon>Eukaryota</taxon>
        <taxon>Metazoa</taxon>
        <taxon>Ecdysozoa</taxon>
        <taxon>Arthropoda</taxon>
        <taxon>Hexapoda</taxon>
        <taxon>Insecta</taxon>
        <taxon>Pterygota</taxon>
        <taxon>Neoptera</taxon>
        <taxon>Endopterygota</taxon>
        <taxon>Hymenoptera</taxon>
        <taxon>Apocrita</taxon>
        <taxon>Ichneumonoidea</taxon>
        <taxon>Ichneumonidae</taxon>
        <taxon>Campopleginae</taxon>
        <taxon>Dusona group</taxon>
        <taxon>Diadegma</taxon>
    </lineage>
</organism>
<feature type="transmembrane region" description="Helical" evidence="1">
    <location>
        <begin position="103"/>
        <end position="123"/>
    </location>
</feature>
<proteinExistence type="predicted"/>